<reference evidence="2 3" key="2">
    <citation type="journal article" date="2020" name="Cell Rep.">
        <title>Acquisition and Adaptation of Ultra-small Parasitic Reduced Genome Bacteria to Mammalian Hosts.</title>
        <authorList>
            <person name="McLean J.S."/>
            <person name="Bor B."/>
            <person name="Kerns K.A."/>
            <person name="Liu Q."/>
            <person name="To T.T."/>
            <person name="Solden L."/>
            <person name="Hendrickson E.L."/>
            <person name="Wrighton K."/>
            <person name="Shi W."/>
            <person name="He X."/>
        </authorList>
    </citation>
    <scope>NUCLEOTIDE SEQUENCE [LARGE SCALE GENOMIC DNA]</scope>
    <source>
        <strain evidence="2 3">TM7_KMM_G3_1_HOT_351</strain>
    </source>
</reference>
<dbReference type="EMBL" id="PRLL01000010">
    <property type="protein sequence ID" value="RYC73516.1"/>
    <property type="molecule type" value="Genomic_DNA"/>
</dbReference>
<reference evidence="2 3" key="1">
    <citation type="journal article" date="2018" name="bioRxiv">
        <title>Evidence of independent acquisition and adaption of ultra-small bacteria to human hosts across the highly diverse yet reduced genomes of the phylum Saccharibacteria.</title>
        <authorList>
            <person name="McLean J.S."/>
            <person name="Bor B."/>
            <person name="To T.T."/>
            <person name="Liu Q."/>
            <person name="Kearns K.A."/>
            <person name="Solden L.M."/>
            <person name="Wrighton K.C."/>
            <person name="He X."/>
            <person name="Shi W."/>
        </authorList>
    </citation>
    <scope>NUCLEOTIDE SEQUENCE [LARGE SCALE GENOMIC DNA]</scope>
    <source>
        <strain evidence="2 3">TM7_KMM_G3_1_HOT_351</strain>
    </source>
</reference>
<dbReference type="RefSeq" id="WP_129604777.1">
    <property type="nucleotide sequence ID" value="NZ_PRLL01000010.1"/>
</dbReference>
<feature type="transmembrane region" description="Helical" evidence="1">
    <location>
        <begin position="7"/>
        <end position="30"/>
    </location>
</feature>
<dbReference type="PANTHER" id="PTHR37309">
    <property type="entry name" value="SLR0284 PROTEIN"/>
    <property type="match status" value="1"/>
</dbReference>
<keyword evidence="1" id="KW-0472">Membrane</keyword>
<protein>
    <recommendedName>
        <fullName evidence="4">Phage holin family protein</fullName>
    </recommendedName>
</protein>
<feature type="transmembrane region" description="Helical" evidence="1">
    <location>
        <begin position="95"/>
        <end position="117"/>
    </location>
</feature>
<dbReference type="Pfam" id="PF04020">
    <property type="entry name" value="Phage_holin_4_2"/>
    <property type="match status" value="1"/>
</dbReference>
<accession>A0ABY0FLJ8</accession>
<evidence type="ECO:0000256" key="1">
    <source>
        <dbReference type="SAM" id="Phobius"/>
    </source>
</evidence>
<keyword evidence="3" id="KW-1185">Reference proteome</keyword>
<dbReference type="PANTHER" id="PTHR37309:SF1">
    <property type="entry name" value="SLR0284 PROTEIN"/>
    <property type="match status" value="1"/>
</dbReference>
<proteinExistence type="predicted"/>
<keyword evidence="1" id="KW-1133">Transmembrane helix</keyword>
<sequence length="121" mass="13630">MIKKQFLIFLFRWFVSSVIMWICINAFGSIDAGYNNFWLYPAAGLVMSLVNAIVKPIATIFSLPLIILSMGLFTLILNILMIALVIWIVPHVHMSSIGVILSWLLISVINSLVNFLVPSYN</sequence>
<keyword evidence="1" id="KW-0812">Transmembrane</keyword>
<evidence type="ECO:0000313" key="3">
    <source>
        <dbReference type="Proteomes" id="UP001191004"/>
    </source>
</evidence>
<evidence type="ECO:0008006" key="4">
    <source>
        <dbReference type="Google" id="ProtNLM"/>
    </source>
</evidence>
<feature type="transmembrane region" description="Helical" evidence="1">
    <location>
        <begin position="66"/>
        <end position="89"/>
    </location>
</feature>
<name>A0ABY0FLJ8_9BACT</name>
<dbReference type="InterPro" id="IPR007165">
    <property type="entry name" value="Phage_holin_4_2"/>
</dbReference>
<feature type="transmembrane region" description="Helical" evidence="1">
    <location>
        <begin position="36"/>
        <end position="54"/>
    </location>
</feature>
<evidence type="ECO:0000313" key="2">
    <source>
        <dbReference type="EMBL" id="RYC73516.1"/>
    </source>
</evidence>
<gene>
    <name evidence="2" type="ORF">G3KMM_00364</name>
</gene>
<comment type="caution">
    <text evidence="2">The sequence shown here is derived from an EMBL/GenBank/DDBJ whole genome shotgun (WGS) entry which is preliminary data.</text>
</comment>
<dbReference type="Proteomes" id="UP001191004">
    <property type="component" value="Unassembled WGS sequence"/>
</dbReference>
<organism evidence="2 3">
    <name type="scientific">Candidatus Nanosyncoccus nanoralicus</name>
    <dbReference type="NCBI Taxonomy" id="2171996"/>
    <lineage>
        <taxon>Bacteria</taxon>
        <taxon>Candidatus Saccharimonadota</taxon>
        <taxon>Candidatus Nanosyncoccalia</taxon>
        <taxon>Candidatus Nanosyncoccales</taxon>
        <taxon>Candidatus Nanosyncoccaceae</taxon>
        <taxon>Candidatus Nanosyncoccus</taxon>
    </lineage>
</organism>